<accession>A0ABM4KIH8</accession>
<feature type="compositionally biased region" description="Low complexity" evidence="1">
    <location>
        <begin position="146"/>
        <end position="156"/>
    </location>
</feature>
<feature type="region of interest" description="Disordered" evidence="1">
    <location>
        <begin position="229"/>
        <end position="285"/>
    </location>
</feature>
<keyword evidence="2" id="KW-1185">Reference proteome</keyword>
<feature type="compositionally biased region" description="Pro residues" evidence="1">
    <location>
        <begin position="254"/>
        <end position="267"/>
    </location>
</feature>
<protein>
    <submittedName>
        <fullName evidence="3">Transcription initiation factor TFIID subunit 4-like</fullName>
    </submittedName>
</protein>
<feature type="compositionally biased region" description="Low complexity" evidence="1">
    <location>
        <begin position="185"/>
        <end position="201"/>
    </location>
</feature>
<feature type="region of interest" description="Disordered" evidence="1">
    <location>
        <begin position="22"/>
        <end position="210"/>
    </location>
</feature>
<proteinExistence type="predicted"/>
<dbReference type="GeneID" id="139075486"/>
<dbReference type="RefSeq" id="XP_070428003.1">
    <property type="nucleotide sequence ID" value="XM_070571902.1"/>
</dbReference>
<feature type="compositionally biased region" description="Low complexity" evidence="1">
    <location>
        <begin position="95"/>
        <end position="125"/>
    </location>
</feature>
<feature type="compositionally biased region" description="Gly residues" evidence="1">
    <location>
        <begin position="77"/>
        <end position="94"/>
    </location>
</feature>
<evidence type="ECO:0000313" key="2">
    <source>
        <dbReference type="Proteomes" id="UP001652662"/>
    </source>
</evidence>
<dbReference type="Proteomes" id="UP001652662">
    <property type="component" value="Chromosome 14"/>
</dbReference>
<organism evidence="2 3">
    <name type="scientific">Equus przewalskii</name>
    <name type="common">Przewalski's horse</name>
    <name type="synonym">Equus caballus przewalskii</name>
    <dbReference type="NCBI Taxonomy" id="9798"/>
    <lineage>
        <taxon>Eukaryota</taxon>
        <taxon>Metazoa</taxon>
        <taxon>Chordata</taxon>
        <taxon>Craniata</taxon>
        <taxon>Vertebrata</taxon>
        <taxon>Euteleostomi</taxon>
        <taxon>Mammalia</taxon>
        <taxon>Eutheria</taxon>
        <taxon>Laurasiatheria</taxon>
        <taxon>Perissodactyla</taxon>
        <taxon>Equidae</taxon>
        <taxon>Equus</taxon>
    </lineage>
</organism>
<evidence type="ECO:0000313" key="3">
    <source>
        <dbReference type="RefSeq" id="XP_070428003.1"/>
    </source>
</evidence>
<reference evidence="3" key="1">
    <citation type="submission" date="2025-08" db="UniProtKB">
        <authorList>
            <consortium name="RefSeq"/>
        </authorList>
    </citation>
    <scope>IDENTIFICATION</scope>
    <source>
        <tissue evidence="3">Blood</tissue>
    </source>
</reference>
<feature type="region of interest" description="Disordered" evidence="1">
    <location>
        <begin position="357"/>
        <end position="379"/>
    </location>
</feature>
<name>A0ABM4KIH8_EQUPR</name>
<evidence type="ECO:0000256" key="1">
    <source>
        <dbReference type="SAM" id="MobiDB-lite"/>
    </source>
</evidence>
<gene>
    <name evidence="3" type="primary">LOC139075486</name>
</gene>
<sequence length="379" mass="38428">MSFRAVSTACWSGHKPLASETLGSSALRQRPASGLGEAGSVYTCHEGGGGRQRKPRQSPKLLNGSREGAAGAELRAGGSGGAGRAGGGRGGGNGSLSRPVPGMARRGPRASGAAAAAAGVPAPAAEEGRAEARSPQARRAGTVPEAPGSAAGRCPRPGGGSSRWAGPGRCTLFPRAAQGAERWRSPGSSGAAAMGMAQGPGEDLTPRGRTGYSDARLLRAEGRLLTALSAKQRHGRPPGVSALPRDPHPITLRPLPPPPPPPPPPRRPPAHSTHSPIMQRGDRCRRHVTSGRRWLGRGRALAGAEGWGEDTPGELVSQKAYPCAGAVAQRAGRHLGCGQAALFLCFLASHLAVGGKGVLSRSPPAEAALQARDRCSSAG</sequence>
<feature type="compositionally biased region" description="Low complexity" evidence="1">
    <location>
        <begin position="64"/>
        <end position="76"/>
    </location>
</feature>